<gene>
    <name evidence="2" type="ORF">BISA_0854</name>
</gene>
<organism evidence="2 3">
    <name type="scientific">Bifidobacterium saguini DSM 23967</name>
    <dbReference type="NCBI Taxonomy" id="1437607"/>
    <lineage>
        <taxon>Bacteria</taxon>
        <taxon>Bacillati</taxon>
        <taxon>Actinomycetota</taxon>
        <taxon>Actinomycetes</taxon>
        <taxon>Bifidobacteriales</taxon>
        <taxon>Bifidobacteriaceae</taxon>
        <taxon>Bifidobacterium</taxon>
    </lineage>
</organism>
<protein>
    <submittedName>
        <fullName evidence="2">Tight junction protein ZO-3</fullName>
    </submittedName>
</protein>
<feature type="transmembrane region" description="Helical" evidence="1">
    <location>
        <begin position="6"/>
        <end position="29"/>
    </location>
</feature>
<dbReference type="EMBL" id="JGZN01000008">
    <property type="protein sequence ID" value="KFI92454.1"/>
    <property type="molecule type" value="Genomic_DNA"/>
</dbReference>
<dbReference type="RefSeq" id="WP_051917402.1">
    <property type="nucleotide sequence ID" value="NZ_JDUT01000010.1"/>
</dbReference>
<dbReference type="Proteomes" id="UP000029066">
    <property type="component" value="Unassembled WGS sequence"/>
</dbReference>
<evidence type="ECO:0000313" key="3">
    <source>
        <dbReference type="Proteomes" id="UP000029066"/>
    </source>
</evidence>
<evidence type="ECO:0000256" key="1">
    <source>
        <dbReference type="SAM" id="Phobius"/>
    </source>
</evidence>
<name>A0A087DAA4_9BIFI</name>
<keyword evidence="1" id="KW-1133">Transmembrane helix</keyword>
<accession>A0A087DAA4</accession>
<proteinExistence type="predicted"/>
<dbReference type="STRING" id="1437607.BISA_0854"/>
<keyword evidence="1" id="KW-0812">Transmembrane</keyword>
<comment type="caution">
    <text evidence="2">The sequence shown here is derived from an EMBL/GenBank/DDBJ whole genome shotgun (WGS) entry which is preliminary data.</text>
</comment>
<keyword evidence="1" id="KW-0472">Membrane</keyword>
<dbReference type="AlphaFoldDB" id="A0A087DAA4"/>
<sequence>MENFAGLWGLIVCTGVALVLLLIIGLPLWSLTWDTQPQQTIMSETVSQGDVHYLCVEWRTGDRVDTASCTMLDPQTGKALQ</sequence>
<evidence type="ECO:0000313" key="2">
    <source>
        <dbReference type="EMBL" id="KFI92454.1"/>
    </source>
</evidence>
<reference evidence="2 3" key="1">
    <citation type="submission" date="2014-03" db="EMBL/GenBank/DDBJ databases">
        <title>Genomics of Bifidobacteria.</title>
        <authorList>
            <person name="Ventura M."/>
            <person name="Milani C."/>
            <person name="Lugli G.A."/>
        </authorList>
    </citation>
    <scope>NUCLEOTIDE SEQUENCE [LARGE SCALE GENOMIC DNA]</scope>
    <source>
        <strain evidence="2 3">DSM 23967</strain>
    </source>
</reference>